<evidence type="ECO:0000256" key="1">
    <source>
        <dbReference type="SAM" id="MobiDB-lite"/>
    </source>
</evidence>
<dbReference type="EMBL" id="CP159218">
    <property type="protein sequence ID" value="XCG62727.1"/>
    <property type="molecule type" value="Genomic_DNA"/>
</dbReference>
<name>A0AAU8DNC7_9ACTN</name>
<organism evidence="2">
    <name type="scientific">Nakamurella sp. A5-74</name>
    <dbReference type="NCBI Taxonomy" id="3158264"/>
    <lineage>
        <taxon>Bacteria</taxon>
        <taxon>Bacillati</taxon>
        <taxon>Actinomycetota</taxon>
        <taxon>Actinomycetes</taxon>
        <taxon>Nakamurellales</taxon>
        <taxon>Nakamurellaceae</taxon>
        <taxon>Nakamurella</taxon>
    </lineage>
</organism>
<feature type="region of interest" description="Disordered" evidence="1">
    <location>
        <begin position="1"/>
        <end position="26"/>
    </location>
</feature>
<dbReference type="InterPro" id="IPR038071">
    <property type="entry name" value="UROD/MetE-like_sf"/>
</dbReference>
<feature type="compositionally biased region" description="Polar residues" evidence="1">
    <location>
        <begin position="1"/>
        <end position="20"/>
    </location>
</feature>
<proteinExistence type="predicted"/>
<sequence length="351" mass="36827">MTSDLPSTANPPWGSGTASGSGVLPGTDVDEAIRTIAGELTALPFQPDLPDRGVGADPLGRCVGLLVDLHAEVVPSGWRVTARPGRDVVRATDFRERDLDAVERHLAGAPALKIQVLGPWSLVAGLETRAGHRAVTDAGAVADLMESYGEGLRRHLAELARRLPGTDLLVQVDEPALEQVLAGSLPTASGFGTVRSVSADVVRQRLDSFAVTLVETNPSTVLALTGVRPGTWWPVLQRCGFTRFAAELPDLERTRSLDVIGEAIGDGAGLLVTVRPSDEPDLVEQTCRRLLAGWRALGFAEDQLARSVVPVAGTPAGAPAVAKGLRSAVQVGAALLDPPSSWREGLITPGR</sequence>
<dbReference type="RefSeq" id="WP_353648342.1">
    <property type="nucleotide sequence ID" value="NZ_CP159218.1"/>
</dbReference>
<dbReference type="AlphaFoldDB" id="A0AAU8DNC7"/>
<protein>
    <submittedName>
        <fullName evidence="2">Methionine synthase</fullName>
    </submittedName>
</protein>
<accession>A0AAU8DNC7</accession>
<reference evidence="2" key="1">
    <citation type="submission" date="2024-05" db="EMBL/GenBank/DDBJ databases">
        <authorList>
            <person name="Cai S.Y."/>
            <person name="Jin L.M."/>
            <person name="Li H.R."/>
        </authorList>
    </citation>
    <scope>NUCLEOTIDE SEQUENCE</scope>
    <source>
        <strain evidence="2">A5-74</strain>
    </source>
</reference>
<dbReference type="SUPFAM" id="SSF51726">
    <property type="entry name" value="UROD/MetE-like"/>
    <property type="match status" value="1"/>
</dbReference>
<evidence type="ECO:0000313" key="2">
    <source>
        <dbReference type="EMBL" id="XCG62727.1"/>
    </source>
</evidence>
<gene>
    <name evidence="2" type="ORF">ABLG96_16070</name>
</gene>